<evidence type="ECO:0000313" key="1">
    <source>
        <dbReference type="EMBL" id="MBS5686508.1"/>
    </source>
</evidence>
<organism evidence="1 2">
    <name type="scientific">Faecalibacterium prausnitzii</name>
    <dbReference type="NCBI Taxonomy" id="853"/>
    <lineage>
        <taxon>Bacteria</taxon>
        <taxon>Bacillati</taxon>
        <taxon>Bacillota</taxon>
        <taxon>Clostridia</taxon>
        <taxon>Eubacteriales</taxon>
        <taxon>Oscillospiraceae</taxon>
        <taxon>Faecalibacterium</taxon>
    </lineage>
</organism>
<evidence type="ECO:0000313" key="2">
    <source>
        <dbReference type="Proteomes" id="UP000733372"/>
    </source>
</evidence>
<protein>
    <submittedName>
        <fullName evidence="1">Uncharacterized protein</fullName>
    </submittedName>
</protein>
<comment type="caution">
    <text evidence="1">The sequence shown here is derived from an EMBL/GenBank/DDBJ whole genome shotgun (WGS) entry which is preliminary data.</text>
</comment>
<dbReference type="EMBL" id="JAGZAM010000001">
    <property type="protein sequence ID" value="MBS5686508.1"/>
    <property type="molecule type" value="Genomic_DNA"/>
</dbReference>
<dbReference type="Proteomes" id="UP000733372">
    <property type="component" value="Unassembled WGS sequence"/>
</dbReference>
<name>A0A943ISM0_9FIRM</name>
<gene>
    <name evidence="1" type="ORF">KHW66_00085</name>
</gene>
<dbReference type="AlphaFoldDB" id="A0A943ISM0"/>
<sequence length="54" mass="6145">MSDIKVDVSSITPEAQYQLAKGCLEFYFSIVSQPGGREQLDAWKAEHLRKESRT</sequence>
<reference evidence="1" key="1">
    <citation type="submission" date="2021-02" db="EMBL/GenBank/DDBJ databases">
        <title>Infant gut strain persistence is associated with maternal origin, phylogeny, and functional potential including surface adhesion and iron acquisition.</title>
        <authorList>
            <person name="Lou Y.C."/>
        </authorList>
    </citation>
    <scope>NUCLEOTIDE SEQUENCE</scope>
    <source>
        <strain evidence="1">L3_101_367G1_dasL3_101_367G1_metabat.metabat.26</strain>
    </source>
</reference>
<accession>A0A943ISM0</accession>
<dbReference type="RefSeq" id="WP_165852549.1">
    <property type="nucleotide sequence ID" value="NZ_CP170812.1"/>
</dbReference>
<proteinExistence type="predicted"/>